<dbReference type="Proteomes" id="UP000053424">
    <property type="component" value="Unassembled WGS sequence"/>
</dbReference>
<name>A0A0C2YQK3_HEBCY</name>
<dbReference type="InterPro" id="IPR029033">
    <property type="entry name" value="His_PPase_superfam"/>
</dbReference>
<dbReference type="Pfam" id="PF00300">
    <property type="entry name" value="His_Phos_1"/>
    <property type="match status" value="1"/>
</dbReference>
<dbReference type="AlphaFoldDB" id="A0A0C2YQK3"/>
<protein>
    <recommendedName>
        <fullName evidence="4">Phosphoglycerate mutase-like protein</fullName>
    </recommendedName>
</protein>
<keyword evidence="1" id="KW-0378">Hydrolase</keyword>
<sequence length="245" mass="27199">MSQAEALSEDLKRVRISTIFSSDLMRAKTTAEVVRGKQVDPTLSFHESTLLREQSFGAGEGMKFSKKEKGLTTAAHYAKGKFPALYTRHESFPGGESLDDVSRRADAVVDELLVPQLLQEREDGSLRTVAIFSHGLFLVELILAIIRRDRAYKGDADVRNLRGMKNTAWTRLEVKIKEGPSQATRPCNATIAFTVTVTGVNRHAHLSNLRRQKGGIGSLAHDPAQQDIRTFLGKQSLKPPRKSPY</sequence>
<evidence type="ECO:0000313" key="2">
    <source>
        <dbReference type="EMBL" id="KIM43292.1"/>
    </source>
</evidence>
<dbReference type="InterPro" id="IPR013078">
    <property type="entry name" value="His_Pase_superF_clade-1"/>
</dbReference>
<dbReference type="PANTHER" id="PTHR46517:SF1">
    <property type="entry name" value="FRUCTOSE-2,6-BISPHOSPHATASE TIGAR"/>
    <property type="match status" value="1"/>
</dbReference>
<dbReference type="STRING" id="686832.A0A0C2YQK3"/>
<dbReference type="GO" id="GO:0004331">
    <property type="term" value="F:fructose-2,6-bisphosphate 2-phosphatase activity"/>
    <property type="evidence" value="ECO:0007669"/>
    <property type="project" value="TreeGrafter"/>
</dbReference>
<dbReference type="PANTHER" id="PTHR46517">
    <property type="entry name" value="FRUCTOSE-2,6-BISPHOSPHATASE TIGAR"/>
    <property type="match status" value="1"/>
</dbReference>
<dbReference type="GO" id="GO:0005829">
    <property type="term" value="C:cytosol"/>
    <property type="evidence" value="ECO:0007669"/>
    <property type="project" value="TreeGrafter"/>
</dbReference>
<dbReference type="GO" id="GO:0045820">
    <property type="term" value="P:negative regulation of glycolytic process"/>
    <property type="evidence" value="ECO:0007669"/>
    <property type="project" value="TreeGrafter"/>
</dbReference>
<dbReference type="OrthoDB" id="354304at2759"/>
<reference evidence="2 3" key="1">
    <citation type="submission" date="2014-04" db="EMBL/GenBank/DDBJ databases">
        <authorList>
            <consortium name="DOE Joint Genome Institute"/>
            <person name="Kuo A."/>
            <person name="Gay G."/>
            <person name="Dore J."/>
            <person name="Kohler A."/>
            <person name="Nagy L.G."/>
            <person name="Floudas D."/>
            <person name="Copeland A."/>
            <person name="Barry K.W."/>
            <person name="Cichocki N."/>
            <person name="Veneault-Fourrey C."/>
            <person name="LaButti K."/>
            <person name="Lindquist E.A."/>
            <person name="Lipzen A."/>
            <person name="Lundell T."/>
            <person name="Morin E."/>
            <person name="Murat C."/>
            <person name="Sun H."/>
            <person name="Tunlid A."/>
            <person name="Henrissat B."/>
            <person name="Grigoriev I.V."/>
            <person name="Hibbett D.S."/>
            <person name="Martin F."/>
            <person name="Nordberg H.P."/>
            <person name="Cantor M.N."/>
            <person name="Hua S.X."/>
        </authorList>
    </citation>
    <scope>NUCLEOTIDE SEQUENCE [LARGE SCALE GENOMIC DNA]</scope>
    <source>
        <strain evidence="3">h7</strain>
    </source>
</reference>
<proteinExistence type="predicted"/>
<organism evidence="2 3">
    <name type="scientific">Hebeloma cylindrosporum</name>
    <dbReference type="NCBI Taxonomy" id="76867"/>
    <lineage>
        <taxon>Eukaryota</taxon>
        <taxon>Fungi</taxon>
        <taxon>Dikarya</taxon>
        <taxon>Basidiomycota</taxon>
        <taxon>Agaricomycotina</taxon>
        <taxon>Agaricomycetes</taxon>
        <taxon>Agaricomycetidae</taxon>
        <taxon>Agaricales</taxon>
        <taxon>Agaricineae</taxon>
        <taxon>Hymenogastraceae</taxon>
        <taxon>Hebeloma</taxon>
    </lineage>
</organism>
<evidence type="ECO:0000313" key="3">
    <source>
        <dbReference type="Proteomes" id="UP000053424"/>
    </source>
</evidence>
<dbReference type="EMBL" id="KN831776">
    <property type="protein sequence ID" value="KIM43292.1"/>
    <property type="molecule type" value="Genomic_DNA"/>
</dbReference>
<dbReference type="Gene3D" id="3.40.50.1240">
    <property type="entry name" value="Phosphoglycerate mutase-like"/>
    <property type="match status" value="1"/>
</dbReference>
<gene>
    <name evidence="2" type="ORF">M413DRAFT_444111</name>
</gene>
<keyword evidence="3" id="KW-1185">Reference proteome</keyword>
<dbReference type="InterPro" id="IPR051695">
    <property type="entry name" value="Phosphoglycerate_Mutase"/>
</dbReference>
<dbReference type="GO" id="GO:0043456">
    <property type="term" value="P:regulation of pentose-phosphate shunt"/>
    <property type="evidence" value="ECO:0007669"/>
    <property type="project" value="TreeGrafter"/>
</dbReference>
<accession>A0A0C2YQK3</accession>
<dbReference type="HOGENOM" id="CLU_033323_0_1_1"/>
<reference evidence="3" key="2">
    <citation type="submission" date="2015-01" db="EMBL/GenBank/DDBJ databases">
        <title>Evolutionary Origins and Diversification of the Mycorrhizal Mutualists.</title>
        <authorList>
            <consortium name="DOE Joint Genome Institute"/>
            <consortium name="Mycorrhizal Genomics Consortium"/>
            <person name="Kohler A."/>
            <person name="Kuo A."/>
            <person name="Nagy L.G."/>
            <person name="Floudas D."/>
            <person name="Copeland A."/>
            <person name="Barry K.W."/>
            <person name="Cichocki N."/>
            <person name="Veneault-Fourrey C."/>
            <person name="LaButti K."/>
            <person name="Lindquist E.A."/>
            <person name="Lipzen A."/>
            <person name="Lundell T."/>
            <person name="Morin E."/>
            <person name="Murat C."/>
            <person name="Riley R."/>
            <person name="Ohm R."/>
            <person name="Sun H."/>
            <person name="Tunlid A."/>
            <person name="Henrissat B."/>
            <person name="Grigoriev I.V."/>
            <person name="Hibbett D.S."/>
            <person name="Martin F."/>
        </authorList>
    </citation>
    <scope>NUCLEOTIDE SEQUENCE [LARGE SCALE GENOMIC DNA]</scope>
    <source>
        <strain evidence="3">h7</strain>
    </source>
</reference>
<evidence type="ECO:0000256" key="1">
    <source>
        <dbReference type="ARBA" id="ARBA00022801"/>
    </source>
</evidence>
<evidence type="ECO:0008006" key="4">
    <source>
        <dbReference type="Google" id="ProtNLM"/>
    </source>
</evidence>
<dbReference type="SUPFAM" id="SSF53254">
    <property type="entry name" value="Phosphoglycerate mutase-like"/>
    <property type="match status" value="1"/>
</dbReference>